<evidence type="ECO:0000256" key="1">
    <source>
        <dbReference type="ARBA" id="ARBA00007462"/>
    </source>
</evidence>
<feature type="region of interest" description="Disordered" evidence="3">
    <location>
        <begin position="1"/>
        <end position="42"/>
    </location>
</feature>
<feature type="compositionally biased region" description="Acidic residues" evidence="3">
    <location>
        <begin position="246"/>
        <end position="261"/>
    </location>
</feature>
<accession>A0A195EFS3</accession>
<feature type="region of interest" description="Disordered" evidence="3">
    <location>
        <begin position="242"/>
        <end position="261"/>
    </location>
</feature>
<feature type="compositionally biased region" description="Acidic residues" evidence="3">
    <location>
        <begin position="1"/>
        <end position="35"/>
    </location>
</feature>
<sequence>ALAQSDNEDDSDYEENEKEDESDSEGMEADTDEASYDAGSTTNAGWADVMQKILKTNKPKRKKTLVLAKAKKLCDIKIKEKEDIPFEIDGIKEEIKTESDKDINKTTVTLNTASIKSRITKNSGIRIKPSITDREHEKMLQKIATKGVVQLFNAVRQQQVEIKTKLSQAGPLERKREQVYKNIDKNAFLDILMGGSKSIPIDNGVKSEKPVKQTDDKDKDHKMWSVLRDDFVMGAKLKDWDKKNVEEEDSSAPEDINSDVD</sequence>
<evidence type="ECO:0000313" key="4">
    <source>
        <dbReference type="EMBL" id="KYN27093.1"/>
    </source>
</evidence>
<feature type="region of interest" description="Disordered" evidence="3">
    <location>
        <begin position="201"/>
        <end position="220"/>
    </location>
</feature>
<keyword evidence="5" id="KW-1185">Reference proteome</keyword>
<dbReference type="GO" id="GO:0000470">
    <property type="term" value="P:maturation of LSU-rRNA"/>
    <property type="evidence" value="ECO:0007669"/>
    <property type="project" value="TreeGrafter"/>
</dbReference>
<dbReference type="GO" id="GO:0030687">
    <property type="term" value="C:preribosome, large subunit precursor"/>
    <property type="evidence" value="ECO:0007669"/>
    <property type="project" value="TreeGrafter"/>
</dbReference>
<feature type="compositionally biased region" description="Basic and acidic residues" evidence="3">
    <location>
        <begin position="205"/>
        <end position="220"/>
    </location>
</feature>
<name>A0A195EFS3_9HYME</name>
<dbReference type="InterPro" id="IPR012459">
    <property type="entry name" value="Rrp15"/>
</dbReference>
<reference evidence="4 5" key="1">
    <citation type="submission" date="2015-09" db="EMBL/GenBank/DDBJ databases">
        <title>Trachymyrmex cornetzi WGS genome.</title>
        <authorList>
            <person name="Nygaard S."/>
            <person name="Hu H."/>
            <person name="Boomsma J."/>
            <person name="Zhang G."/>
        </authorList>
    </citation>
    <scope>NUCLEOTIDE SEQUENCE [LARGE SCALE GENOMIC DNA]</scope>
    <source>
        <strain evidence="4">Tcor2-1</strain>
        <tissue evidence="4">Whole body</tissue>
    </source>
</reference>
<proteinExistence type="inferred from homology"/>
<comment type="similarity">
    <text evidence="1">Belongs to the RRP15 family.</text>
</comment>
<organism evidence="4 5">
    <name type="scientific">Trachymyrmex cornetzi</name>
    <dbReference type="NCBI Taxonomy" id="471704"/>
    <lineage>
        <taxon>Eukaryota</taxon>
        <taxon>Metazoa</taxon>
        <taxon>Ecdysozoa</taxon>
        <taxon>Arthropoda</taxon>
        <taxon>Hexapoda</taxon>
        <taxon>Insecta</taxon>
        <taxon>Pterygota</taxon>
        <taxon>Neoptera</taxon>
        <taxon>Endopterygota</taxon>
        <taxon>Hymenoptera</taxon>
        <taxon>Apocrita</taxon>
        <taxon>Aculeata</taxon>
        <taxon>Formicoidea</taxon>
        <taxon>Formicidae</taxon>
        <taxon>Myrmicinae</taxon>
        <taxon>Trachymyrmex</taxon>
    </lineage>
</organism>
<gene>
    <name evidence="4" type="ORF">ALC57_03436</name>
</gene>
<evidence type="ECO:0000256" key="2">
    <source>
        <dbReference type="ARBA" id="ARBA00017475"/>
    </source>
</evidence>
<dbReference type="PANTHER" id="PTHR13245">
    <property type="entry name" value="RRP15-LIKE PROTEIN"/>
    <property type="match status" value="1"/>
</dbReference>
<dbReference type="STRING" id="471704.A0A195EFS3"/>
<dbReference type="AlphaFoldDB" id="A0A195EFS3"/>
<evidence type="ECO:0000313" key="5">
    <source>
        <dbReference type="Proteomes" id="UP000078492"/>
    </source>
</evidence>
<dbReference type="GO" id="GO:0000460">
    <property type="term" value="P:maturation of 5.8S rRNA"/>
    <property type="evidence" value="ECO:0007669"/>
    <property type="project" value="TreeGrafter"/>
</dbReference>
<evidence type="ECO:0000256" key="3">
    <source>
        <dbReference type="SAM" id="MobiDB-lite"/>
    </source>
</evidence>
<dbReference type="PANTHER" id="PTHR13245:SF14">
    <property type="entry name" value="RRP15-LIKE PROTEIN"/>
    <property type="match status" value="1"/>
</dbReference>
<dbReference type="EMBL" id="KQ978957">
    <property type="protein sequence ID" value="KYN27093.1"/>
    <property type="molecule type" value="Genomic_DNA"/>
</dbReference>
<dbReference type="Pfam" id="PF07890">
    <property type="entry name" value="Rrp15p"/>
    <property type="match status" value="1"/>
</dbReference>
<protein>
    <recommendedName>
        <fullName evidence="2">RRP15-like protein</fullName>
    </recommendedName>
</protein>
<dbReference type="Proteomes" id="UP000078492">
    <property type="component" value="Unassembled WGS sequence"/>
</dbReference>
<feature type="non-terminal residue" evidence="4">
    <location>
        <position position="1"/>
    </location>
</feature>